<evidence type="ECO:0000256" key="1">
    <source>
        <dbReference type="SAM" id="Coils"/>
    </source>
</evidence>
<dbReference type="EMBL" id="KN818252">
    <property type="protein sequence ID" value="KIL64072.1"/>
    <property type="molecule type" value="Genomic_DNA"/>
</dbReference>
<keyword evidence="1" id="KW-0175">Coiled coil</keyword>
<reference evidence="3 4" key="1">
    <citation type="submission" date="2014-04" db="EMBL/GenBank/DDBJ databases">
        <title>Evolutionary Origins and Diversification of the Mycorrhizal Mutualists.</title>
        <authorList>
            <consortium name="DOE Joint Genome Institute"/>
            <consortium name="Mycorrhizal Genomics Consortium"/>
            <person name="Kohler A."/>
            <person name="Kuo A."/>
            <person name="Nagy L.G."/>
            <person name="Floudas D."/>
            <person name="Copeland A."/>
            <person name="Barry K.W."/>
            <person name="Cichocki N."/>
            <person name="Veneault-Fourrey C."/>
            <person name="LaButti K."/>
            <person name="Lindquist E.A."/>
            <person name="Lipzen A."/>
            <person name="Lundell T."/>
            <person name="Morin E."/>
            <person name="Murat C."/>
            <person name="Riley R."/>
            <person name="Ohm R."/>
            <person name="Sun H."/>
            <person name="Tunlid A."/>
            <person name="Henrissat B."/>
            <person name="Grigoriev I.V."/>
            <person name="Hibbett D.S."/>
            <person name="Martin F."/>
        </authorList>
    </citation>
    <scope>NUCLEOTIDE SEQUENCE [LARGE SCALE GENOMIC DNA]</scope>
    <source>
        <strain evidence="3 4">Koide BX008</strain>
    </source>
</reference>
<evidence type="ECO:0000313" key="3">
    <source>
        <dbReference type="EMBL" id="KIL64072.1"/>
    </source>
</evidence>
<keyword evidence="4" id="KW-1185">Reference proteome</keyword>
<feature type="coiled-coil region" evidence="1">
    <location>
        <begin position="34"/>
        <end position="65"/>
    </location>
</feature>
<feature type="region of interest" description="Disordered" evidence="2">
    <location>
        <begin position="1"/>
        <end position="28"/>
    </location>
</feature>
<name>A0A0C2WQZ2_AMAMK</name>
<dbReference type="AlphaFoldDB" id="A0A0C2WQZ2"/>
<dbReference type="HOGENOM" id="CLU_2339044_0_0_1"/>
<organism evidence="3 4">
    <name type="scientific">Amanita muscaria (strain Koide BX008)</name>
    <dbReference type="NCBI Taxonomy" id="946122"/>
    <lineage>
        <taxon>Eukaryota</taxon>
        <taxon>Fungi</taxon>
        <taxon>Dikarya</taxon>
        <taxon>Basidiomycota</taxon>
        <taxon>Agaricomycotina</taxon>
        <taxon>Agaricomycetes</taxon>
        <taxon>Agaricomycetidae</taxon>
        <taxon>Agaricales</taxon>
        <taxon>Pluteineae</taxon>
        <taxon>Amanitaceae</taxon>
        <taxon>Amanita</taxon>
    </lineage>
</organism>
<dbReference type="InParanoid" id="A0A0C2WQZ2"/>
<sequence>MDRAGVNRPFHASIHDRPPPTPRLRMGRQSQERLAQLLNRSGTTQRELENQNQALRNLLRDMEEPETAPLSWEETSFLDNIIGQQRLASVPSAVTTIPP</sequence>
<dbReference type="Proteomes" id="UP000054549">
    <property type="component" value="Unassembled WGS sequence"/>
</dbReference>
<protein>
    <submittedName>
        <fullName evidence="3">Uncharacterized protein</fullName>
    </submittedName>
</protein>
<accession>A0A0C2WQZ2</accession>
<gene>
    <name evidence="3" type="ORF">M378DRAFT_11659</name>
</gene>
<evidence type="ECO:0000256" key="2">
    <source>
        <dbReference type="SAM" id="MobiDB-lite"/>
    </source>
</evidence>
<proteinExistence type="predicted"/>
<evidence type="ECO:0000313" key="4">
    <source>
        <dbReference type="Proteomes" id="UP000054549"/>
    </source>
</evidence>
<feature type="non-terminal residue" evidence="3">
    <location>
        <position position="99"/>
    </location>
</feature>